<feature type="transmembrane region" description="Helical" evidence="2">
    <location>
        <begin position="147"/>
        <end position="168"/>
    </location>
</feature>
<feature type="transmembrane region" description="Helical" evidence="2">
    <location>
        <begin position="111"/>
        <end position="135"/>
    </location>
</feature>
<dbReference type="RefSeq" id="WP_083334465.1">
    <property type="nucleotide sequence ID" value="NZ_FMUR01000005.1"/>
</dbReference>
<feature type="transmembrane region" description="Helical" evidence="2">
    <location>
        <begin position="238"/>
        <end position="259"/>
    </location>
</feature>
<keyword evidence="4" id="KW-1185">Reference proteome</keyword>
<dbReference type="AlphaFoldDB" id="A0A1G5BT58"/>
<keyword evidence="2" id="KW-0812">Transmembrane</keyword>
<dbReference type="STRING" id="185008.bhn_I1666"/>
<evidence type="ECO:0000256" key="1">
    <source>
        <dbReference type="SAM" id="Coils"/>
    </source>
</evidence>
<dbReference type="Pfam" id="PF07136">
    <property type="entry name" value="DUF1385"/>
    <property type="match status" value="1"/>
</dbReference>
<dbReference type="Proteomes" id="UP000183047">
    <property type="component" value="Unassembled WGS sequence"/>
</dbReference>
<reference evidence="4" key="1">
    <citation type="submission" date="2016-10" db="EMBL/GenBank/DDBJ databases">
        <authorList>
            <person name="Varghese N."/>
            <person name="Submissions S."/>
        </authorList>
    </citation>
    <scope>NUCLEOTIDE SEQUENCE [LARGE SCALE GENOMIC DNA]</scope>
    <source>
        <strain evidence="4">XBD2006</strain>
    </source>
</reference>
<evidence type="ECO:0000256" key="2">
    <source>
        <dbReference type="SAM" id="Phobius"/>
    </source>
</evidence>
<dbReference type="OrthoDB" id="9784805at2"/>
<name>A0A1G5BT58_9FIRM</name>
<organism evidence="3 4">
    <name type="scientific">Butyrivibrio hungatei</name>
    <dbReference type="NCBI Taxonomy" id="185008"/>
    <lineage>
        <taxon>Bacteria</taxon>
        <taxon>Bacillati</taxon>
        <taxon>Bacillota</taxon>
        <taxon>Clostridia</taxon>
        <taxon>Lachnospirales</taxon>
        <taxon>Lachnospiraceae</taxon>
        <taxon>Butyrivibrio</taxon>
    </lineage>
</organism>
<gene>
    <name evidence="3" type="ORF">SAMN02910451_00797</name>
</gene>
<evidence type="ECO:0000313" key="3">
    <source>
        <dbReference type="EMBL" id="SCX93257.1"/>
    </source>
</evidence>
<sequence length="371" mass="42551">MKKHKIDHYSGIGGQAVLEGVMMRNKDMYAVAVRKPDGDIAVEIDEFHGVAYGSKLLNIPFIRGMFVFIDSLLLGIRVLTYSSSFYEELPQKPSKFDEELDKVSSGHEDSLLMVLTTVASFVLAIALFMVLPYALSELVIGRYIRNASLTAIIEGVLRILIFIIYILIISGMKDIKRLFRYHGAEHKCINCIEKGKPLTPENVKKSSRLHKRCGSSFILFVMFVSIVVFFFIRVESVLFKVLLRVLLIPVISGISYEIIRLAGRSNFILVRIISAPGFWLQRLTTKEPNDAMIEVAIKSVEAVFDWKQFLMDSFGYDVDGGEYNDYEAPVKKQSKREAAIELYERKREETKELTREMQIRERSRKRDEYDD</sequence>
<protein>
    <submittedName>
        <fullName evidence="3">Uncharacterized conserved protein YqhQ</fullName>
    </submittedName>
</protein>
<proteinExistence type="predicted"/>
<keyword evidence="2" id="KW-1133">Transmembrane helix</keyword>
<evidence type="ECO:0000313" key="4">
    <source>
        <dbReference type="Proteomes" id="UP000183047"/>
    </source>
</evidence>
<dbReference type="EMBL" id="FMUR01000005">
    <property type="protein sequence ID" value="SCX93257.1"/>
    <property type="molecule type" value="Genomic_DNA"/>
</dbReference>
<keyword evidence="2" id="KW-0472">Membrane</keyword>
<feature type="transmembrane region" description="Helical" evidence="2">
    <location>
        <begin position="213"/>
        <end position="232"/>
    </location>
</feature>
<feature type="coiled-coil region" evidence="1">
    <location>
        <begin position="336"/>
        <end position="363"/>
    </location>
</feature>
<keyword evidence="1" id="KW-0175">Coiled coil</keyword>
<dbReference type="PANTHER" id="PTHR42867:SF1">
    <property type="entry name" value="MEMBRANE PROTEIN-RELATED"/>
    <property type="match status" value="1"/>
</dbReference>
<accession>A0A1G5BT58</accession>
<dbReference type="InterPro" id="IPR010787">
    <property type="entry name" value="DUF1385"/>
</dbReference>
<dbReference type="PANTHER" id="PTHR42867">
    <property type="entry name" value="MEMBRANE PROTEIN-RELATED"/>
    <property type="match status" value="1"/>
</dbReference>